<proteinExistence type="predicted"/>
<gene>
    <name evidence="3" type="ORF">HAX54_027199</name>
</gene>
<feature type="compositionally biased region" description="Basic residues" evidence="2">
    <location>
        <begin position="438"/>
        <end position="456"/>
    </location>
</feature>
<dbReference type="InterPro" id="IPR000408">
    <property type="entry name" value="Reg_chr_condens"/>
</dbReference>
<sequence>MSEVEKTVEEEKKEEVVVKGGELLFCGCTSWDSVGRRKGLPEGNLVSPTRLRPLVGVDICFVAAGCASCHCVALDTEGRCYTWGRNEKGQLGHGDKISRDRPTIVSELSKYKIVRAAAGRSHSVVVTDDGQSFAFGWNKHGQLGIGSAKNETESSPVRCAVTDVKTTACGADFTVWLTSVEGASILTAGLPQYGQLGHGTDNEYNTKDSSVRLAYEAQPRPRPIAAFSGETIVKVACGTNHTVAVDKNGYVYTWGFGGYGRLGHREQKDEFSPRRVDVFTRQNVLPPDAVVSAGSVNSACTAGGGQLYMWGKIKNTGDDWMYPKPLLDLSGWNLRCMDSGNMHHFVGADSSCISWGHAQSGELGYGPNGQKSSAVPKKVDILDGMHVISVACGFAHSMVVIDRTNVEDRLDQLDVYDGKASEEVGAEPVNESPVPQKASKKGSAKAPAKSKKRKKSKDASESEDEEEENSDDESDDESDDYEEQSNGRAKSSGKGRGKAAGKATSAKKGAGRGRGRPPSANKSSQPEGKVSTGKRGRPRKS</sequence>
<name>A0ABS8RMS9_DATST</name>
<keyword evidence="4" id="KW-1185">Reference proteome</keyword>
<evidence type="ECO:0000256" key="2">
    <source>
        <dbReference type="SAM" id="MobiDB-lite"/>
    </source>
</evidence>
<dbReference type="EMBL" id="JACEIK010000033">
    <property type="protein sequence ID" value="MCD7447335.1"/>
    <property type="molecule type" value="Genomic_DNA"/>
</dbReference>
<dbReference type="PROSITE" id="PS50012">
    <property type="entry name" value="RCC1_3"/>
    <property type="match status" value="5"/>
</dbReference>
<evidence type="ECO:0000313" key="3">
    <source>
        <dbReference type="EMBL" id="MCD7447335.1"/>
    </source>
</evidence>
<dbReference type="PROSITE" id="PS00626">
    <property type="entry name" value="RCC1_2"/>
    <property type="match status" value="2"/>
</dbReference>
<feature type="repeat" description="RCC1" evidence="1">
    <location>
        <begin position="78"/>
        <end position="129"/>
    </location>
</feature>
<dbReference type="Gene3D" id="2.130.10.30">
    <property type="entry name" value="Regulator of chromosome condensation 1/beta-lactamase-inhibitor protein II"/>
    <property type="match status" value="2"/>
</dbReference>
<feature type="repeat" description="RCC1" evidence="1">
    <location>
        <begin position="183"/>
        <end position="248"/>
    </location>
</feature>
<dbReference type="SUPFAM" id="SSF50985">
    <property type="entry name" value="RCC1/BLIP-II"/>
    <property type="match status" value="1"/>
</dbReference>
<feature type="region of interest" description="Disordered" evidence="2">
    <location>
        <begin position="421"/>
        <end position="541"/>
    </location>
</feature>
<protein>
    <recommendedName>
        <fullName evidence="5">Protein RCC2 homolog</fullName>
    </recommendedName>
</protein>
<evidence type="ECO:0008006" key="5">
    <source>
        <dbReference type="Google" id="ProtNLM"/>
    </source>
</evidence>
<feature type="compositionally biased region" description="Basic residues" evidence="2">
    <location>
        <begin position="532"/>
        <end position="541"/>
    </location>
</feature>
<dbReference type="PANTHER" id="PTHR46207">
    <property type="entry name" value="PROTEIN RCC2"/>
    <property type="match status" value="1"/>
</dbReference>
<evidence type="ECO:0000256" key="1">
    <source>
        <dbReference type="PROSITE-ProRule" id="PRU00235"/>
    </source>
</evidence>
<reference evidence="3 4" key="1">
    <citation type="journal article" date="2021" name="BMC Genomics">
        <title>Datura genome reveals duplications of psychoactive alkaloid biosynthetic genes and high mutation rate following tissue culture.</title>
        <authorList>
            <person name="Rajewski A."/>
            <person name="Carter-House D."/>
            <person name="Stajich J."/>
            <person name="Litt A."/>
        </authorList>
    </citation>
    <scope>NUCLEOTIDE SEQUENCE [LARGE SCALE GENOMIC DNA]</scope>
    <source>
        <strain evidence="3">AR-01</strain>
    </source>
</reference>
<organism evidence="3 4">
    <name type="scientific">Datura stramonium</name>
    <name type="common">Jimsonweed</name>
    <name type="synonym">Common thornapple</name>
    <dbReference type="NCBI Taxonomy" id="4076"/>
    <lineage>
        <taxon>Eukaryota</taxon>
        <taxon>Viridiplantae</taxon>
        <taxon>Streptophyta</taxon>
        <taxon>Embryophyta</taxon>
        <taxon>Tracheophyta</taxon>
        <taxon>Spermatophyta</taxon>
        <taxon>Magnoliopsida</taxon>
        <taxon>eudicotyledons</taxon>
        <taxon>Gunneridae</taxon>
        <taxon>Pentapetalae</taxon>
        <taxon>asterids</taxon>
        <taxon>lamiids</taxon>
        <taxon>Solanales</taxon>
        <taxon>Solanaceae</taxon>
        <taxon>Solanoideae</taxon>
        <taxon>Datureae</taxon>
        <taxon>Datura</taxon>
    </lineage>
</organism>
<feature type="repeat" description="RCC1" evidence="1">
    <location>
        <begin position="350"/>
        <end position="403"/>
    </location>
</feature>
<evidence type="ECO:0000313" key="4">
    <source>
        <dbReference type="Proteomes" id="UP000823775"/>
    </source>
</evidence>
<dbReference type="Pfam" id="PF00415">
    <property type="entry name" value="RCC1"/>
    <property type="match status" value="5"/>
</dbReference>
<dbReference type="Proteomes" id="UP000823775">
    <property type="component" value="Unassembled WGS sequence"/>
</dbReference>
<feature type="repeat" description="RCC1" evidence="1">
    <location>
        <begin position="249"/>
        <end position="304"/>
    </location>
</feature>
<comment type="caution">
    <text evidence="3">The sequence shown here is derived from an EMBL/GenBank/DDBJ whole genome shotgun (WGS) entry which is preliminary data.</text>
</comment>
<dbReference type="PANTHER" id="PTHR46207:SF1">
    <property type="entry name" value="PROTEIN RCC2"/>
    <property type="match status" value="1"/>
</dbReference>
<dbReference type="InterPro" id="IPR009091">
    <property type="entry name" value="RCC1/BLIP-II"/>
</dbReference>
<accession>A0ABS8RMS9</accession>
<dbReference type="InterPro" id="IPR028641">
    <property type="entry name" value="RCC2"/>
</dbReference>
<dbReference type="PRINTS" id="PR00633">
    <property type="entry name" value="RCCNDNSATION"/>
</dbReference>
<feature type="repeat" description="RCC1" evidence="1">
    <location>
        <begin position="130"/>
        <end position="180"/>
    </location>
</feature>
<feature type="compositionally biased region" description="Acidic residues" evidence="2">
    <location>
        <begin position="461"/>
        <end position="483"/>
    </location>
</feature>